<evidence type="ECO:0000313" key="2">
    <source>
        <dbReference type="Proteomes" id="UP000623608"/>
    </source>
</evidence>
<proteinExistence type="predicted"/>
<dbReference type="AlphaFoldDB" id="A0A919TQJ7"/>
<dbReference type="Proteomes" id="UP000623608">
    <property type="component" value="Unassembled WGS sequence"/>
</dbReference>
<dbReference type="SUPFAM" id="SSF53335">
    <property type="entry name" value="S-adenosyl-L-methionine-dependent methyltransferases"/>
    <property type="match status" value="1"/>
</dbReference>
<dbReference type="EMBL" id="BOMY01000013">
    <property type="protein sequence ID" value="GIF19218.1"/>
    <property type="molecule type" value="Genomic_DNA"/>
</dbReference>
<dbReference type="Pfam" id="PF04672">
    <property type="entry name" value="Methyltransf_19"/>
    <property type="match status" value="1"/>
</dbReference>
<dbReference type="InterPro" id="IPR029063">
    <property type="entry name" value="SAM-dependent_MTases_sf"/>
</dbReference>
<evidence type="ECO:0000313" key="1">
    <source>
        <dbReference type="EMBL" id="GIF19218.1"/>
    </source>
</evidence>
<evidence type="ECO:0008006" key="3">
    <source>
        <dbReference type="Google" id="ProtNLM"/>
    </source>
</evidence>
<reference evidence="1" key="1">
    <citation type="submission" date="2021-01" db="EMBL/GenBank/DDBJ databases">
        <title>Whole genome shotgun sequence of Actinoplanes tereljensis NBRC 105297.</title>
        <authorList>
            <person name="Komaki H."/>
            <person name="Tamura T."/>
        </authorList>
    </citation>
    <scope>NUCLEOTIDE SEQUENCE</scope>
    <source>
        <strain evidence="1">NBRC 105297</strain>
    </source>
</reference>
<keyword evidence="2" id="KW-1185">Reference proteome</keyword>
<dbReference type="Gene3D" id="3.40.50.150">
    <property type="entry name" value="Vaccinia Virus protein VP39"/>
    <property type="match status" value="1"/>
</dbReference>
<dbReference type="PIRSF" id="PIRSF017393">
    <property type="entry name" value="MTase_SAV2177"/>
    <property type="match status" value="1"/>
</dbReference>
<gene>
    <name evidence="1" type="ORF">Ate02nite_19480</name>
</gene>
<comment type="caution">
    <text evidence="1">The sequence shown here is derived from an EMBL/GenBank/DDBJ whole genome shotgun (WGS) entry which is preliminary data.</text>
</comment>
<dbReference type="InterPro" id="IPR006764">
    <property type="entry name" value="SAM_dep_MeTrfase_SAV2177_type"/>
</dbReference>
<sequence>MSDGQLSAPGYDMIFGFDLVLRQFADLNGSMAYGWVPEGVDITVPDASRVYDYALGGVHNFAVDREFWHRAEAAFPEAGLVARTNRAFLGRAVRWLADSGVRQFLDIGSGIPTLGNVHEVAQEANPAARVMYVDIDPIAVQQSRSLLSGNPYARVIEGDLRDPEAILYHPDVLQLLDFAEPVAVLTVAVLHFVPDSADPAGIMKRLGDAMVSGSYLVVSHLGPEVTAEGRERQERARKLYERTPTPVVIRDAEELTALIGSDFEIVPPGVVGAADWHPDPDEADDPPQPTALVAVARKR</sequence>
<name>A0A919TQJ7_9ACTN</name>
<protein>
    <recommendedName>
        <fullName evidence="3">S-adenosyl methyltransferase</fullName>
    </recommendedName>
</protein>
<accession>A0A919TQJ7</accession>
<organism evidence="1 2">
    <name type="scientific">Paractinoplanes tereljensis</name>
    <dbReference type="NCBI Taxonomy" id="571912"/>
    <lineage>
        <taxon>Bacteria</taxon>
        <taxon>Bacillati</taxon>
        <taxon>Actinomycetota</taxon>
        <taxon>Actinomycetes</taxon>
        <taxon>Micromonosporales</taxon>
        <taxon>Micromonosporaceae</taxon>
        <taxon>Paractinoplanes</taxon>
    </lineage>
</organism>